<evidence type="ECO:0000256" key="4">
    <source>
        <dbReference type="ARBA" id="ARBA00022517"/>
    </source>
</evidence>
<dbReference type="Proteomes" id="UP000094112">
    <property type="component" value="Unassembled WGS sequence"/>
</dbReference>
<accession>A0A1E3NXU8</accession>
<dbReference type="RefSeq" id="XP_019037218.1">
    <property type="nucleotide sequence ID" value="XM_019183679.1"/>
</dbReference>
<proteinExistence type="inferred from homology"/>
<dbReference type="SMART" id="SM01036">
    <property type="entry name" value="BP28CT"/>
    <property type="match status" value="1"/>
</dbReference>
<dbReference type="GO" id="GO:0000447">
    <property type="term" value="P:endonucleolytic cleavage in ITS1 to separate SSU-rRNA from 5.8S rRNA and LSU-rRNA from tricistronic rRNA transcript (SSU-rRNA, 5.8S rRNA, LSU-rRNA)"/>
    <property type="evidence" value="ECO:0007669"/>
    <property type="project" value="EnsemblFungi"/>
</dbReference>
<dbReference type="InterPro" id="IPR011989">
    <property type="entry name" value="ARM-like"/>
</dbReference>
<evidence type="ECO:0000256" key="9">
    <source>
        <dbReference type="RuleBase" id="RU367065"/>
    </source>
</evidence>
<dbReference type="InterPro" id="IPR012954">
    <property type="entry name" value="BP28_C_dom"/>
</dbReference>
<dbReference type="STRING" id="683960.A0A1E3NXU8"/>
<protein>
    <recommendedName>
        <fullName evidence="3 9">U3 small nucleolar RNA-associated protein 10</fullName>
    </recommendedName>
</protein>
<feature type="repeat" description="HEAT" evidence="8">
    <location>
        <begin position="1708"/>
        <end position="1746"/>
    </location>
</feature>
<comment type="subcellular location">
    <subcellularLocation>
        <location evidence="1 9">Nucleus</location>
        <location evidence="1 9">Nucleolus</location>
    </subcellularLocation>
</comment>
<organism evidence="12 13">
    <name type="scientific">Wickerhamomyces anomalus (strain ATCC 58044 / CBS 1984 / NCYC 433 / NRRL Y-366-8)</name>
    <name type="common">Yeast</name>
    <name type="synonym">Hansenula anomala</name>
    <dbReference type="NCBI Taxonomy" id="683960"/>
    <lineage>
        <taxon>Eukaryota</taxon>
        <taxon>Fungi</taxon>
        <taxon>Dikarya</taxon>
        <taxon>Ascomycota</taxon>
        <taxon>Saccharomycotina</taxon>
        <taxon>Saccharomycetes</taxon>
        <taxon>Phaffomycetales</taxon>
        <taxon>Wickerhamomycetaceae</taxon>
        <taxon>Wickerhamomyces</taxon>
    </lineage>
</organism>
<dbReference type="GO" id="GO:0032040">
    <property type="term" value="C:small-subunit processome"/>
    <property type="evidence" value="ECO:0007669"/>
    <property type="project" value="EnsemblFungi"/>
</dbReference>
<dbReference type="PANTHER" id="PTHR13457">
    <property type="entry name" value="BAP28"/>
    <property type="match status" value="1"/>
</dbReference>
<evidence type="ECO:0000256" key="2">
    <source>
        <dbReference type="ARBA" id="ARBA00010559"/>
    </source>
</evidence>
<dbReference type="Gene3D" id="1.25.10.10">
    <property type="entry name" value="Leucine-rich Repeat Variant"/>
    <property type="match status" value="1"/>
</dbReference>
<dbReference type="Pfam" id="PF08146">
    <property type="entry name" value="BP28CT"/>
    <property type="match status" value="1"/>
</dbReference>
<dbReference type="GO" id="GO:0033553">
    <property type="term" value="C:rDNA heterochromatin"/>
    <property type="evidence" value="ECO:0007669"/>
    <property type="project" value="EnsemblFungi"/>
</dbReference>
<dbReference type="Pfam" id="PF23243">
    <property type="entry name" value="HEAT_HEATR1"/>
    <property type="match status" value="1"/>
</dbReference>
<sequence>MSLASQLGSIAAANSTVAFDRKRRQKLHSVSLIYNSKVAATQDYEIIYSNAYEALEELITIDKRFSFFKNSLFSETSVSVDRNVQTAEQNKDLDNAINAYLSLISPRWNLNPAVQATEWLVRRFQIHIFNAENLLLSTINYYQGPVFKRILEITKLPPLFSGLAGFKNTERSPTNTSMIKLFTDLDFLNLYIKYLEDGATKKILYSNQLLFFTCSAINSIAILSNDPKKVEQLIPLILEVSAKFLASSNSDAHVASHTVLAVLSTAVPLSQEIIYAATETILANIQKKVENSGLICITKLFQSLNSSKYENIPVRIYRLLIKLITGDLERFDEILTSKTIHSEKLVTVLVKTILAYEFDSRIPLVLSILKKVSLPEYEMSYIIRDSITAIDVIQQDKSDITELIEYYIKNQKDLLLDGLNVMSLTPDLLEAKLQTSLSLTGKEDVENTPVQEVITETTEESKAKTIELFKSNKTKVVSFLTADLNAEFNKLLPLYIKALQSKVTEEFQNEVFESSDGLYTFLVRVGISPSAPGFARTSALAAFKSLIPKIDPSVNLLTLVPVLFAGLYDTRRSVRGLSSDILKIISQRKVTDKFYLENSIFGSKSKELQLISPKDGESFLKAVLENYFVESAGVSDILVNAKKNAKLFLAFLANQANVISLPSVKLVLLKIIRVSIASVKGAVLSQIFQSLLENYVAKRESFRKNVEENKVDLKDFETEVVNLVSAKEKNVFAINFLVNCLSSPYEGLAELASARSIAIFESLKYDFKLKLAKSVVDSFATEGSTSYDALLTLQSLPLSSEIIVALLKDSQINQPKDEPGVPKRRRRSSASARQALNTGELAKIAENHLQKITVILETLDQSLDTLKPSTTLLSALFNLLSDLETLGGDAGLPVLYTQETLAVTMVKVIRALKSDKAQLDSNSVRTDIVVATIRSSPSPQVQNRLLLVVAELAALAPEIVLHSVMPIFTFMGAHTIRQDDEFSVHVVEQTVVHVIPALANASNEKKSDEVEFLLTSFASAFIHIPRHRRVRLFSTLASTLGPELSLHIILFLIGGQYSAAVLKNRTSESRSLIDFASSLLKQFTAVEQLAALNSFIEIWKKIPTEQITRESPNADMFYSSPIFNSTVVSSTSEELLSLKSNLLEFIDSSLNGGESVAIPPLQLKITSILYDESETELQSADIFQTFGDLVQSLLQLIGEKSKSDISSNLFKLLSDVLTLLPIKEFVSSISNLLSDSQLDVVVRQNLTLLSLEKFEAESSEREEAQFAANNLIEVLFTNIKSNEDLAQASLDALASLIQKFGSQVDDELLTKSLHLSTSDAGLLSSNGEAIVSSLTVITNIVSVLGIKTISFFPKIIPPSLKIFNESFQIEDEEAKGTLQLSVLLLLSSYVKRIPAFVTTNLQDILRCIFKADEVSEKIRGSIVQVIVQNMDHTALLKVLASIWDETSKLNATSIGIYLNTLESTVEVIEKKTATSQAPKFFNLLLRLFEFRSESDFDNNAIHRIEAFFHDIANKYVMKLNDKTFRPLFALLVRWAFDGEGVTNADITEVERLTSFFRFFNRLQENLRSIVTSYFTYFFEPTIGILKRYISAELDDVNLRRIVLNALTSSFKYDQDEYWQAQARFEVVSESLLSQLQNVEDSIGKYLVKSIAALAQNASSDEHNKALNQLFISHMKSECKPKEKLWATRSLKSVYQKVGDQWLTLLPQLVPIIAELLEDDDEDVEMEVRTGLVKVIEAVLGEPLDRYLG</sequence>
<dbReference type="Pfam" id="PF12397">
    <property type="entry name" value="U3snoRNP10"/>
    <property type="match status" value="1"/>
</dbReference>
<dbReference type="InterPro" id="IPR016024">
    <property type="entry name" value="ARM-type_fold"/>
</dbReference>
<dbReference type="InterPro" id="IPR056473">
    <property type="entry name" value="HEAT_Utp10/HEAT1"/>
</dbReference>
<keyword evidence="4 9" id="KW-0690">Ribosome biogenesis</keyword>
<comment type="similarity">
    <text evidence="2 9">Belongs to the HEATR1/UTP10 family.</text>
</comment>
<evidence type="ECO:0000259" key="11">
    <source>
        <dbReference type="SMART" id="SM01036"/>
    </source>
</evidence>
<dbReference type="GeneID" id="30200925"/>
<evidence type="ECO:0000313" key="13">
    <source>
        <dbReference type="Proteomes" id="UP000094112"/>
    </source>
</evidence>
<dbReference type="InterPro" id="IPR021133">
    <property type="entry name" value="HEAT_type_2"/>
</dbReference>
<dbReference type="OrthoDB" id="31183at2759"/>
<evidence type="ECO:0000256" key="8">
    <source>
        <dbReference type="PROSITE-ProRule" id="PRU00103"/>
    </source>
</evidence>
<dbReference type="InterPro" id="IPR040191">
    <property type="entry name" value="UTP10"/>
</dbReference>
<dbReference type="GO" id="GO:0030686">
    <property type="term" value="C:90S preribosome"/>
    <property type="evidence" value="ECO:0007669"/>
    <property type="project" value="EnsemblFungi"/>
</dbReference>
<evidence type="ECO:0000256" key="6">
    <source>
        <dbReference type="ARBA" id="ARBA00023242"/>
    </source>
</evidence>
<reference evidence="12 13" key="1">
    <citation type="journal article" date="2016" name="Proc. Natl. Acad. Sci. U.S.A.">
        <title>Comparative genomics of biotechnologically important yeasts.</title>
        <authorList>
            <person name="Riley R."/>
            <person name="Haridas S."/>
            <person name="Wolfe K.H."/>
            <person name="Lopes M.R."/>
            <person name="Hittinger C.T."/>
            <person name="Goeker M."/>
            <person name="Salamov A.A."/>
            <person name="Wisecaver J.H."/>
            <person name="Long T.M."/>
            <person name="Calvey C.H."/>
            <person name="Aerts A.L."/>
            <person name="Barry K.W."/>
            <person name="Choi C."/>
            <person name="Clum A."/>
            <person name="Coughlan A.Y."/>
            <person name="Deshpande S."/>
            <person name="Douglass A.P."/>
            <person name="Hanson S.J."/>
            <person name="Klenk H.-P."/>
            <person name="LaButti K.M."/>
            <person name="Lapidus A."/>
            <person name="Lindquist E.A."/>
            <person name="Lipzen A.M."/>
            <person name="Meier-Kolthoff J.P."/>
            <person name="Ohm R.A."/>
            <person name="Otillar R.P."/>
            <person name="Pangilinan J.L."/>
            <person name="Peng Y."/>
            <person name="Rokas A."/>
            <person name="Rosa C.A."/>
            <person name="Scheuner C."/>
            <person name="Sibirny A.A."/>
            <person name="Slot J.C."/>
            <person name="Stielow J.B."/>
            <person name="Sun H."/>
            <person name="Kurtzman C.P."/>
            <person name="Blackwell M."/>
            <person name="Grigoriev I.V."/>
            <person name="Jeffries T.W."/>
        </authorList>
    </citation>
    <scope>NUCLEOTIDE SEQUENCE [LARGE SCALE GENOMIC DNA]</scope>
    <source>
        <strain evidence="13">ATCC 58044 / CBS 1984 / NCYC 433 / NRRL Y-366-8</strain>
    </source>
</reference>
<evidence type="ECO:0000313" key="12">
    <source>
        <dbReference type="EMBL" id="ODQ58011.1"/>
    </source>
</evidence>
<keyword evidence="13" id="KW-1185">Reference proteome</keyword>
<dbReference type="SUPFAM" id="SSF48371">
    <property type="entry name" value="ARM repeat"/>
    <property type="match status" value="1"/>
</dbReference>
<dbReference type="PANTHER" id="PTHR13457:SF1">
    <property type="entry name" value="HEAT REPEAT-CONTAINING PROTEIN 1"/>
    <property type="match status" value="1"/>
</dbReference>
<feature type="region of interest" description="Disordered" evidence="10">
    <location>
        <begin position="814"/>
        <end position="833"/>
    </location>
</feature>
<keyword evidence="6 9" id="KW-0539">Nucleus</keyword>
<keyword evidence="5 9" id="KW-0698">rRNA processing</keyword>
<evidence type="ECO:0000256" key="7">
    <source>
        <dbReference type="ARBA" id="ARBA00023274"/>
    </source>
</evidence>
<dbReference type="GO" id="GO:0000480">
    <property type="term" value="P:endonucleolytic cleavage in 5'-ETS of tricistronic rRNA transcript (SSU-rRNA, 5.8S rRNA, LSU-rRNA)"/>
    <property type="evidence" value="ECO:0007669"/>
    <property type="project" value="EnsemblFungi"/>
</dbReference>
<evidence type="ECO:0000256" key="1">
    <source>
        <dbReference type="ARBA" id="ARBA00004604"/>
    </source>
</evidence>
<name>A0A1E3NXU8_WICAA</name>
<dbReference type="EMBL" id="KV454212">
    <property type="protein sequence ID" value="ODQ58011.1"/>
    <property type="molecule type" value="Genomic_DNA"/>
</dbReference>
<dbReference type="GO" id="GO:0030688">
    <property type="term" value="C:preribosome, small subunit precursor"/>
    <property type="evidence" value="ECO:0007669"/>
    <property type="project" value="EnsemblFungi"/>
</dbReference>
<dbReference type="InterPro" id="IPR022125">
    <property type="entry name" value="U3snoRNP10_N"/>
</dbReference>
<comment type="function">
    <text evidence="9">Involved in nucleolar processing of pre-18S ribosomal RNA.</text>
</comment>
<gene>
    <name evidence="12" type="ORF">WICANDRAFT_64160</name>
</gene>
<evidence type="ECO:0000256" key="5">
    <source>
        <dbReference type="ARBA" id="ARBA00022552"/>
    </source>
</evidence>
<keyword evidence="7 9" id="KW-0687">Ribonucleoprotein</keyword>
<dbReference type="GO" id="GO:0034511">
    <property type="term" value="F:U3 snoRNA binding"/>
    <property type="evidence" value="ECO:0007669"/>
    <property type="project" value="EnsemblFungi"/>
</dbReference>
<dbReference type="GO" id="GO:0000472">
    <property type="term" value="P:endonucleolytic cleavage to generate mature 5'-end of SSU-rRNA from (SSU-rRNA, 5.8S rRNA, LSU-rRNA)"/>
    <property type="evidence" value="ECO:0007669"/>
    <property type="project" value="EnsemblFungi"/>
</dbReference>
<dbReference type="GO" id="GO:0034455">
    <property type="term" value="C:t-UTP complex"/>
    <property type="evidence" value="ECO:0007669"/>
    <property type="project" value="EnsemblFungi"/>
</dbReference>
<comment type="subunit">
    <text evidence="9">Component of the ribosomal small subunit (SSU) processome.</text>
</comment>
<dbReference type="PROSITE" id="PS50077">
    <property type="entry name" value="HEAT_REPEAT"/>
    <property type="match status" value="1"/>
</dbReference>
<evidence type="ECO:0000256" key="10">
    <source>
        <dbReference type="SAM" id="MobiDB-lite"/>
    </source>
</evidence>
<evidence type="ECO:0000256" key="3">
    <source>
        <dbReference type="ARBA" id="ARBA00015399"/>
    </source>
</evidence>
<dbReference type="GO" id="GO:0045943">
    <property type="term" value="P:positive regulation of transcription by RNA polymerase I"/>
    <property type="evidence" value="ECO:0007669"/>
    <property type="project" value="EnsemblFungi"/>
</dbReference>
<feature type="domain" description="BP28 C-terminal" evidence="11">
    <location>
        <begin position="1470"/>
        <end position="1617"/>
    </location>
</feature>